<name>A0A835ZIR2_9STRA</name>
<evidence type="ECO:0000313" key="2">
    <source>
        <dbReference type="EMBL" id="KAG5189693.1"/>
    </source>
</evidence>
<evidence type="ECO:0000256" key="1">
    <source>
        <dbReference type="SAM" id="SignalP"/>
    </source>
</evidence>
<dbReference type="EMBL" id="JAFCMP010000046">
    <property type="protein sequence ID" value="KAG5189693.1"/>
    <property type="molecule type" value="Genomic_DNA"/>
</dbReference>
<keyword evidence="3" id="KW-1185">Reference proteome</keyword>
<protein>
    <submittedName>
        <fullName evidence="2">Uncharacterized protein</fullName>
    </submittedName>
</protein>
<proteinExistence type="predicted"/>
<feature type="signal peptide" evidence="1">
    <location>
        <begin position="1"/>
        <end position="19"/>
    </location>
</feature>
<feature type="chain" id="PRO_5032628913" evidence="1">
    <location>
        <begin position="20"/>
        <end position="244"/>
    </location>
</feature>
<gene>
    <name evidence="2" type="ORF">JKP88DRAFT_347650</name>
</gene>
<dbReference type="Proteomes" id="UP000664859">
    <property type="component" value="Unassembled WGS sequence"/>
</dbReference>
<keyword evidence="1" id="KW-0732">Signal</keyword>
<reference evidence="2" key="1">
    <citation type="submission" date="2021-02" db="EMBL/GenBank/DDBJ databases">
        <title>First Annotated Genome of the Yellow-green Alga Tribonema minus.</title>
        <authorList>
            <person name="Mahan K.M."/>
        </authorList>
    </citation>
    <scope>NUCLEOTIDE SEQUENCE</scope>
    <source>
        <strain evidence="2">UTEX B ZZ1240</strain>
    </source>
</reference>
<comment type="caution">
    <text evidence="2">The sequence shown here is derived from an EMBL/GenBank/DDBJ whole genome shotgun (WGS) entry which is preliminary data.</text>
</comment>
<dbReference type="AlphaFoldDB" id="A0A835ZIR2"/>
<sequence length="244" mass="25829">MRATLALPLLGLIAEGVGAFVLQLSRSRACYTTGTSSARLRMTEDTGAEDVPVDDSFDDDRDPNEVVPIIYKRLDETYDTQDYEGAFTLTEDTSKYDTNPENAAGERMLRVLMLGGSSSEAKILASLSEMEDTICGTYTSWDDSMGELHGSIPTIPFNNLYPCEDPADAAQQASLAQFICADVVVAGGSYSVPAKADFVAQLAKELEGTGILFVPPSGAGAMLAGDFSMLKGAVPSTKGEAVPA</sequence>
<organism evidence="2 3">
    <name type="scientific">Tribonema minus</name>
    <dbReference type="NCBI Taxonomy" id="303371"/>
    <lineage>
        <taxon>Eukaryota</taxon>
        <taxon>Sar</taxon>
        <taxon>Stramenopiles</taxon>
        <taxon>Ochrophyta</taxon>
        <taxon>PX clade</taxon>
        <taxon>Xanthophyceae</taxon>
        <taxon>Tribonematales</taxon>
        <taxon>Tribonemataceae</taxon>
        <taxon>Tribonema</taxon>
    </lineage>
</organism>
<evidence type="ECO:0000313" key="3">
    <source>
        <dbReference type="Proteomes" id="UP000664859"/>
    </source>
</evidence>
<accession>A0A835ZIR2</accession>